<dbReference type="SUPFAM" id="SSF53383">
    <property type="entry name" value="PLP-dependent transferases"/>
    <property type="match status" value="1"/>
</dbReference>
<proteinExistence type="predicted"/>
<dbReference type="InterPro" id="IPR011340">
    <property type="entry name" value="Cys_dSase-rel"/>
</dbReference>
<comment type="caution">
    <text evidence="2">The sequence shown here is derived from an EMBL/GenBank/DDBJ whole genome shotgun (WGS) entry which is preliminary data.</text>
</comment>
<dbReference type="Gene3D" id="3.40.640.10">
    <property type="entry name" value="Type I PLP-dependent aspartate aminotransferase-like (Major domain)"/>
    <property type="match status" value="1"/>
</dbReference>
<reference evidence="2 3" key="1">
    <citation type="submission" date="2019-03" db="EMBL/GenBank/DDBJ databases">
        <title>Genomic Encyclopedia of Type Strains, Phase III (KMG-III): the genomes of soil and plant-associated and newly described type strains.</title>
        <authorList>
            <person name="Whitman W."/>
        </authorList>
    </citation>
    <scope>NUCLEOTIDE SEQUENCE [LARGE SCALE GENOMIC DNA]</scope>
    <source>
        <strain evidence="2 3">VKM Ac-2570</strain>
    </source>
</reference>
<keyword evidence="3" id="KW-1185">Reference proteome</keyword>
<accession>A0A4R7ZVD5</accession>
<dbReference type="EMBL" id="SODF01000001">
    <property type="protein sequence ID" value="TDW21615.1"/>
    <property type="molecule type" value="Genomic_DNA"/>
</dbReference>
<dbReference type="Gene3D" id="3.90.1150.10">
    <property type="entry name" value="Aspartate Aminotransferase, domain 1"/>
    <property type="match status" value="1"/>
</dbReference>
<dbReference type="NCBIfam" id="TIGR01976">
    <property type="entry name" value="am_tr_V_VC1184"/>
    <property type="match status" value="1"/>
</dbReference>
<organism evidence="2 3">
    <name type="scientific">Kribbella kalugense</name>
    <dbReference type="NCBI Taxonomy" id="2512221"/>
    <lineage>
        <taxon>Bacteria</taxon>
        <taxon>Bacillati</taxon>
        <taxon>Actinomycetota</taxon>
        <taxon>Actinomycetes</taxon>
        <taxon>Propionibacteriales</taxon>
        <taxon>Kribbellaceae</taxon>
        <taxon>Kribbella</taxon>
    </lineage>
</organism>
<feature type="domain" description="Aminotransferase class V" evidence="1">
    <location>
        <begin position="26"/>
        <end position="390"/>
    </location>
</feature>
<dbReference type="InterPro" id="IPR015422">
    <property type="entry name" value="PyrdxlP-dep_Trfase_small"/>
</dbReference>
<dbReference type="PANTHER" id="PTHR43586:SF21">
    <property type="entry name" value="PYRIDOXAL PHOSPHATE (PLP)-DEPENDENT ASPARTATE AMINOTRANSFERASE SUPERFAMILY"/>
    <property type="match status" value="1"/>
</dbReference>
<dbReference type="InterPro" id="IPR015424">
    <property type="entry name" value="PyrdxlP-dep_Trfase"/>
</dbReference>
<protein>
    <submittedName>
        <fullName evidence="2">Cysteine desulfurase family protein (TIGR01976 family)</fullName>
    </submittedName>
</protein>
<evidence type="ECO:0000259" key="1">
    <source>
        <dbReference type="Pfam" id="PF00266"/>
    </source>
</evidence>
<sequence>MTLMGAFEVVAVRKQFPALDEGAAHFDGPGGSQTPQVVADAVARTMTSALANRGQLTAAERRADEIVVGAREAMAELLGTTAQGIVFGRSMTQLTYDFSRTLAKTWSAGDEVIVTRLDHDANVRPWVQAAEAAGATIKWLGFDPETSELDDLAPLLTDRTRLVAVTAASNLLGTRPDTQKLADQVHAAGGLIYVDGVHLTAHAPVDAGYADFYVCSPYKFFGPHLGVLTAAPELLETLRPDKLLPSSDVVPERFEFGTLPYELLAGTTAAVDFLASLGGAGATRRERLVSSLQLVEEHEDSLRDDLESRLAAIPEITLYGHAARRTPTLLFTLDGHSPAAVSEHLAKAGVNAPAGSFYAYEAARHLGLGPAGAVRAGLAPYTEQSDVDRLVAAVTALTTARGTN</sequence>
<evidence type="ECO:0000313" key="3">
    <source>
        <dbReference type="Proteomes" id="UP000295447"/>
    </source>
</evidence>
<dbReference type="Pfam" id="PF00266">
    <property type="entry name" value="Aminotran_5"/>
    <property type="match status" value="1"/>
</dbReference>
<evidence type="ECO:0000313" key="2">
    <source>
        <dbReference type="EMBL" id="TDW21615.1"/>
    </source>
</evidence>
<dbReference type="Proteomes" id="UP000295447">
    <property type="component" value="Unassembled WGS sequence"/>
</dbReference>
<dbReference type="PANTHER" id="PTHR43586">
    <property type="entry name" value="CYSTEINE DESULFURASE"/>
    <property type="match status" value="1"/>
</dbReference>
<dbReference type="AlphaFoldDB" id="A0A4R7ZVD5"/>
<dbReference type="InterPro" id="IPR015421">
    <property type="entry name" value="PyrdxlP-dep_Trfase_major"/>
</dbReference>
<gene>
    <name evidence="2" type="ORF">EV650_0443</name>
</gene>
<dbReference type="InterPro" id="IPR000192">
    <property type="entry name" value="Aminotrans_V_dom"/>
</dbReference>
<name>A0A4R7ZVD5_9ACTN</name>